<accession>A0A0N0BQP9</accession>
<feature type="transmembrane region" description="Helical" evidence="2">
    <location>
        <begin position="121"/>
        <end position="140"/>
    </location>
</feature>
<proteinExistence type="predicted"/>
<evidence type="ECO:0000313" key="4">
    <source>
        <dbReference type="Proteomes" id="UP000037747"/>
    </source>
</evidence>
<keyword evidence="2" id="KW-1133">Transmembrane helix</keyword>
<feature type="region of interest" description="Disordered" evidence="1">
    <location>
        <begin position="1"/>
        <end position="39"/>
    </location>
</feature>
<dbReference type="PATRIC" id="fig|1705389.3.peg.2078"/>
<name>A0A0N0BQP9_9EURY</name>
<sequence length="263" mass="29073">MSRATVKKTGTIEEDSSTESESVVHLKGEIHSSRGDHDKERELMKEGIDALVLEGTENTGDYGVTEGWFQQAVAGMFYILSPLYVSKDILVDFAELQGADVYFTRESDAEVLRNAPFTMRVISASLYFLLLPSSVIVGLVTEDYLAGAGFLAVSFSVPVLLLRWYNMEFRSGNQNRDEIMAQTIADAAEENDTVLAVVGAGHADGIVDALPKTLNVTYHPPEYGRASKEHLKEILIPLFQMFSLLLTLYLAILWIIVTLVGFL</sequence>
<comment type="caution">
    <text evidence="3">The sequence shown here is derived from an EMBL/GenBank/DDBJ whole genome shotgun (WGS) entry which is preliminary data.</text>
</comment>
<evidence type="ECO:0000256" key="2">
    <source>
        <dbReference type="SAM" id="Phobius"/>
    </source>
</evidence>
<keyword evidence="4" id="KW-1185">Reference proteome</keyword>
<feature type="transmembrane region" description="Helical" evidence="2">
    <location>
        <begin position="234"/>
        <end position="257"/>
    </location>
</feature>
<gene>
    <name evidence="3" type="ORF">AMR74_14535</name>
</gene>
<dbReference type="AlphaFoldDB" id="A0A0N0BQP9"/>
<evidence type="ECO:0000313" key="3">
    <source>
        <dbReference type="EMBL" id="KOX95713.1"/>
    </source>
</evidence>
<dbReference type="Proteomes" id="UP000037747">
    <property type="component" value="Unassembled WGS sequence"/>
</dbReference>
<keyword evidence="2" id="KW-0472">Membrane</keyword>
<reference evidence="3 4" key="1">
    <citation type="submission" date="2015-08" db="EMBL/GenBank/DDBJ databases">
        <title>Genomes of Isolates from Cabo Rojo, PR.</title>
        <authorList>
            <person name="Sanchez-Nieves R.L."/>
            <person name="Montalvo-Rodriguez R."/>
        </authorList>
    </citation>
    <scope>NUCLEOTIDE SEQUENCE [LARGE SCALE GENOMIC DNA]</scope>
    <source>
        <strain evidence="3 4">5</strain>
    </source>
</reference>
<protein>
    <recommendedName>
        <fullName evidence="5">Conjugal transfer protein TraB</fullName>
    </recommendedName>
</protein>
<organism evidence="3 4">
    <name type="scientific">Halorubrum tropicale</name>
    <dbReference type="NCBI Taxonomy" id="1765655"/>
    <lineage>
        <taxon>Archaea</taxon>
        <taxon>Methanobacteriati</taxon>
        <taxon>Methanobacteriota</taxon>
        <taxon>Stenosarchaea group</taxon>
        <taxon>Halobacteria</taxon>
        <taxon>Halobacteriales</taxon>
        <taxon>Haloferacaceae</taxon>
        <taxon>Halorubrum</taxon>
    </lineage>
</organism>
<dbReference type="EMBL" id="LIST01000006">
    <property type="protein sequence ID" value="KOX95713.1"/>
    <property type="molecule type" value="Genomic_DNA"/>
</dbReference>
<dbReference type="RefSeq" id="WP_053772770.1">
    <property type="nucleotide sequence ID" value="NZ_LIST01000006.1"/>
</dbReference>
<dbReference type="OrthoDB" id="325500at2157"/>
<keyword evidence="2" id="KW-0812">Transmembrane</keyword>
<evidence type="ECO:0000256" key="1">
    <source>
        <dbReference type="SAM" id="MobiDB-lite"/>
    </source>
</evidence>
<feature type="compositionally biased region" description="Basic and acidic residues" evidence="1">
    <location>
        <begin position="22"/>
        <end position="39"/>
    </location>
</feature>
<evidence type="ECO:0008006" key="5">
    <source>
        <dbReference type="Google" id="ProtNLM"/>
    </source>
</evidence>
<feature type="transmembrane region" description="Helical" evidence="2">
    <location>
        <begin position="146"/>
        <end position="166"/>
    </location>
</feature>